<evidence type="ECO:0000313" key="3">
    <source>
        <dbReference type="Proteomes" id="UP001168990"/>
    </source>
</evidence>
<dbReference type="AlphaFoldDB" id="A0AA39KL95"/>
<evidence type="ECO:0000256" key="1">
    <source>
        <dbReference type="SAM" id="MobiDB-lite"/>
    </source>
</evidence>
<gene>
    <name evidence="2" type="ORF">PV328_004098</name>
</gene>
<reference evidence="2" key="1">
    <citation type="journal article" date="2023" name="bioRxiv">
        <title>Scaffold-level genome assemblies of two parasitoid biocontrol wasps reveal the parthenogenesis mechanism and an associated novel virus.</title>
        <authorList>
            <person name="Inwood S."/>
            <person name="Skelly J."/>
            <person name="Guhlin J."/>
            <person name="Harrop T."/>
            <person name="Goldson S."/>
            <person name="Dearden P."/>
        </authorList>
    </citation>
    <scope>NUCLEOTIDE SEQUENCE</scope>
    <source>
        <strain evidence="2">Irish</strain>
        <tissue evidence="2">Whole body</tissue>
    </source>
</reference>
<reference evidence="2" key="2">
    <citation type="submission" date="2023-03" db="EMBL/GenBank/DDBJ databases">
        <authorList>
            <person name="Inwood S.N."/>
            <person name="Skelly J.G."/>
            <person name="Guhlin J."/>
            <person name="Harrop T.W.R."/>
            <person name="Goldson S.G."/>
            <person name="Dearden P.K."/>
        </authorList>
    </citation>
    <scope>NUCLEOTIDE SEQUENCE</scope>
    <source>
        <strain evidence="2">Irish</strain>
        <tissue evidence="2">Whole body</tissue>
    </source>
</reference>
<dbReference type="EMBL" id="JAQQBS010001422">
    <property type="protein sequence ID" value="KAK0165594.1"/>
    <property type="molecule type" value="Genomic_DNA"/>
</dbReference>
<evidence type="ECO:0000313" key="2">
    <source>
        <dbReference type="EMBL" id="KAK0165594.1"/>
    </source>
</evidence>
<dbReference type="Proteomes" id="UP001168990">
    <property type="component" value="Unassembled WGS sequence"/>
</dbReference>
<name>A0AA39KL95_9HYME</name>
<comment type="caution">
    <text evidence="2">The sequence shown here is derived from an EMBL/GenBank/DDBJ whole genome shotgun (WGS) entry which is preliminary data.</text>
</comment>
<proteinExistence type="predicted"/>
<sequence length="223" mass="25244">MNNDEDKEERLQNACKKGKYTNKKRSIEVMMKKPPYVTALPSANDVLVSSIVPQHSSPPPSNTMRYGNQNRRPDSPKKDVAVTNELMLRKMNSIISKLTNIDNRISQLESQYRVRTLTEDINDVDEEINFPIKSIQELEEFEEKLKNNTYVPGKNGTAFFLIYHLICLISTPVNSNCVSVHQQVDTVAKTAKAKNDICWNTIVINARVPIKMSALLNGSHGCH</sequence>
<organism evidence="2 3">
    <name type="scientific">Microctonus aethiopoides</name>
    <dbReference type="NCBI Taxonomy" id="144406"/>
    <lineage>
        <taxon>Eukaryota</taxon>
        <taxon>Metazoa</taxon>
        <taxon>Ecdysozoa</taxon>
        <taxon>Arthropoda</taxon>
        <taxon>Hexapoda</taxon>
        <taxon>Insecta</taxon>
        <taxon>Pterygota</taxon>
        <taxon>Neoptera</taxon>
        <taxon>Endopterygota</taxon>
        <taxon>Hymenoptera</taxon>
        <taxon>Apocrita</taxon>
        <taxon>Ichneumonoidea</taxon>
        <taxon>Braconidae</taxon>
        <taxon>Euphorinae</taxon>
        <taxon>Microctonus</taxon>
    </lineage>
</organism>
<accession>A0AA39KL95</accession>
<protein>
    <submittedName>
        <fullName evidence="2">Uncharacterized protein</fullName>
    </submittedName>
</protein>
<keyword evidence="3" id="KW-1185">Reference proteome</keyword>
<feature type="region of interest" description="Disordered" evidence="1">
    <location>
        <begin position="51"/>
        <end position="77"/>
    </location>
</feature>